<dbReference type="InterPro" id="IPR036380">
    <property type="entry name" value="Isochorismatase-like_sf"/>
</dbReference>
<dbReference type="Pfam" id="PF00857">
    <property type="entry name" value="Isochorismatase"/>
    <property type="match status" value="1"/>
</dbReference>
<evidence type="ECO:0000256" key="2">
    <source>
        <dbReference type="ARBA" id="ARBA00022642"/>
    </source>
</evidence>
<accession>A0A9N9U9T1</accession>
<keyword evidence="3" id="KW-0479">Metal-binding</keyword>
<dbReference type="EMBL" id="CABFNO020001394">
    <property type="protein sequence ID" value="CAG9985181.1"/>
    <property type="molecule type" value="Genomic_DNA"/>
</dbReference>
<dbReference type="PANTHER" id="PTHR11080:SF2">
    <property type="entry name" value="LD05707P"/>
    <property type="match status" value="1"/>
</dbReference>
<dbReference type="GO" id="GO:0046872">
    <property type="term" value="F:metal ion binding"/>
    <property type="evidence" value="ECO:0007669"/>
    <property type="project" value="UniProtKB-KW"/>
</dbReference>
<dbReference type="GO" id="GO:0008936">
    <property type="term" value="F:nicotinamidase activity"/>
    <property type="evidence" value="ECO:0007669"/>
    <property type="project" value="UniProtKB-EC"/>
</dbReference>
<evidence type="ECO:0000256" key="1">
    <source>
        <dbReference type="ARBA" id="ARBA00006336"/>
    </source>
</evidence>
<dbReference type="EC" id="3.5.1.19" evidence="6"/>
<feature type="domain" description="Isochorismatase-like" evidence="8">
    <location>
        <begin position="9"/>
        <end position="198"/>
    </location>
</feature>
<evidence type="ECO:0000256" key="5">
    <source>
        <dbReference type="ARBA" id="ARBA00037900"/>
    </source>
</evidence>
<dbReference type="SUPFAM" id="SSF52499">
    <property type="entry name" value="Isochorismatase-like hydrolases"/>
    <property type="match status" value="1"/>
</dbReference>
<dbReference type="InterPro" id="IPR052347">
    <property type="entry name" value="Isochorismatase_Nicotinamidase"/>
</dbReference>
<comment type="caution">
    <text evidence="9">The sequence shown here is derived from an EMBL/GenBank/DDBJ whole genome shotgun (WGS) entry which is preliminary data.</text>
</comment>
<protein>
    <recommendedName>
        <fullName evidence="6">nicotinamidase</fullName>
        <ecNumber evidence="6">3.5.1.19</ecNumber>
    </recommendedName>
    <alternativeName>
        <fullName evidence="7">Nicotinamide deamidase</fullName>
    </alternativeName>
</protein>
<dbReference type="PANTHER" id="PTHR11080">
    <property type="entry name" value="PYRAZINAMIDASE/NICOTINAMIDASE"/>
    <property type="match status" value="1"/>
</dbReference>
<proteinExistence type="inferred from homology"/>
<dbReference type="GO" id="GO:0019363">
    <property type="term" value="P:pyridine nucleotide biosynthetic process"/>
    <property type="evidence" value="ECO:0007669"/>
    <property type="project" value="UniProtKB-KW"/>
</dbReference>
<name>A0A9N9U9T1_9HYPO</name>
<organism evidence="9 10">
    <name type="scientific">Clonostachys byssicola</name>
    <dbReference type="NCBI Taxonomy" id="160290"/>
    <lineage>
        <taxon>Eukaryota</taxon>
        <taxon>Fungi</taxon>
        <taxon>Dikarya</taxon>
        <taxon>Ascomycota</taxon>
        <taxon>Pezizomycotina</taxon>
        <taxon>Sordariomycetes</taxon>
        <taxon>Hypocreomycetidae</taxon>
        <taxon>Hypocreales</taxon>
        <taxon>Bionectriaceae</taxon>
        <taxon>Clonostachys</taxon>
    </lineage>
</organism>
<dbReference type="AlphaFoldDB" id="A0A9N9U9T1"/>
<reference evidence="9" key="1">
    <citation type="submission" date="2021-10" db="EMBL/GenBank/DDBJ databases">
        <authorList>
            <person name="Piombo E."/>
        </authorList>
    </citation>
    <scope>NUCLEOTIDE SEQUENCE</scope>
</reference>
<evidence type="ECO:0000256" key="4">
    <source>
        <dbReference type="ARBA" id="ARBA00022801"/>
    </source>
</evidence>
<keyword evidence="2" id="KW-0662">Pyridine nucleotide biosynthesis</keyword>
<evidence type="ECO:0000256" key="7">
    <source>
        <dbReference type="ARBA" id="ARBA00043224"/>
    </source>
</evidence>
<dbReference type="CDD" id="cd01011">
    <property type="entry name" value="nicotinamidase"/>
    <property type="match status" value="1"/>
</dbReference>
<gene>
    <name evidence="9" type="ORF">CBYS24578_00006854</name>
</gene>
<evidence type="ECO:0000256" key="3">
    <source>
        <dbReference type="ARBA" id="ARBA00022723"/>
    </source>
</evidence>
<dbReference type="Proteomes" id="UP000754883">
    <property type="component" value="Unassembled WGS sequence"/>
</dbReference>
<comment type="pathway">
    <text evidence="5">Cofactor biosynthesis; nicotinate biosynthesis; nicotinate from nicotinamide: step 1/1.</text>
</comment>
<dbReference type="Gene3D" id="3.40.50.850">
    <property type="entry name" value="Isochorismatase-like"/>
    <property type="match status" value="1"/>
</dbReference>
<evidence type="ECO:0000313" key="10">
    <source>
        <dbReference type="Proteomes" id="UP000754883"/>
    </source>
</evidence>
<dbReference type="OrthoDB" id="3341310at2759"/>
<sequence length="228" mass="24811">MAPKPFKPALIVVDFQEDFCPPNGSLAVPNGRDISPTVNSLLHLPFPLKLATRDWHPPSHISFSPNHPDTSPFTSSITVHHPTDPSHLPYVTTLWPVHCVAGSPGAQLVPELDADAVHAVLDKGTRPDLEMYSAFYDPFRVEDTGLADRLRGEGTTHVFVVGLAADYCVRATALHAVQEGYVTYIVEEGTRPVSPEGWPDCRRELVGGGVKMISFDGEEVARVRALAS</sequence>
<evidence type="ECO:0000256" key="6">
    <source>
        <dbReference type="ARBA" id="ARBA00039017"/>
    </source>
</evidence>
<keyword evidence="10" id="KW-1185">Reference proteome</keyword>
<dbReference type="InterPro" id="IPR000868">
    <property type="entry name" value="Isochorismatase-like_dom"/>
</dbReference>
<evidence type="ECO:0000313" key="9">
    <source>
        <dbReference type="EMBL" id="CAG9985181.1"/>
    </source>
</evidence>
<comment type="similarity">
    <text evidence="1">Belongs to the isochorismatase family.</text>
</comment>
<evidence type="ECO:0000259" key="8">
    <source>
        <dbReference type="Pfam" id="PF00857"/>
    </source>
</evidence>
<keyword evidence="4" id="KW-0378">Hydrolase</keyword>